<accession>A0A9W5V658</accession>
<comment type="caution">
    <text evidence="4">The sequence shown here is derived from an EMBL/GenBank/DDBJ whole genome shotgun (WGS) entry which is preliminary data.</text>
</comment>
<evidence type="ECO:0000256" key="1">
    <source>
        <dbReference type="SAM" id="MobiDB-lite"/>
    </source>
</evidence>
<keyword evidence="2" id="KW-0472">Membrane</keyword>
<dbReference type="AlphaFoldDB" id="A0A9W5V658"/>
<feature type="domain" description="Bacterial Ig" evidence="3">
    <location>
        <begin position="299"/>
        <end position="378"/>
    </location>
</feature>
<evidence type="ECO:0000256" key="2">
    <source>
        <dbReference type="SAM" id="Phobius"/>
    </source>
</evidence>
<sequence length="429" mass="45695">MGKQKKRMNQLKPVNVVTTAAIVATTLFTPIVDILPGKYNIVHAEVTQNPANYGVIDASNKWAGLQSLSGGTPTQYFGNYVRFKSANSGGVRAVPLRSYAQTAVEAKIRADADNVYQFDEFGYMFTENKWVFRGKEFTPLPNEVPEAGEWVVWKVIYDKIAKKKTLYLNGKKILEGDTPVGITDTFFSARHYGSTTAPVNIDVEYVNYSNSVTSFVPSPKVNPVTDAQMKLTGSGKPGATVIIESNGIPGKYQGTVDGNGNFSIGIPKQKAGTELTVTQALDGTTSEKTVVTVKDGTPPDVPKVNTVTDQDTQVSGTGEKGATVKVVVDGKEVGTGKVDDQGNYTVDISKQPVGKDVLVTLTDAAGNTSQPTKQNVEDKTAPDAPKVNPVTDQDTKVTGTGEKGATVKVVVGGKEIGSGKVDDQGNYTV</sequence>
<dbReference type="NCBIfam" id="NF033510">
    <property type="entry name" value="Ca_tandemer"/>
    <property type="match status" value="2"/>
</dbReference>
<feature type="compositionally biased region" description="Polar residues" evidence="1">
    <location>
        <begin position="305"/>
        <end position="316"/>
    </location>
</feature>
<protein>
    <recommendedName>
        <fullName evidence="3">Bacterial Ig domain-containing protein</fullName>
    </recommendedName>
</protein>
<dbReference type="Gene3D" id="2.60.40.10">
    <property type="entry name" value="Immunoglobulins"/>
    <property type="match status" value="3"/>
</dbReference>
<dbReference type="Proteomes" id="UP000014023">
    <property type="component" value="Unassembled WGS sequence"/>
</dbReference>
<dbReference type="Pfam" id="PF17936">
    <property type="entry name" value="Big_6"/>
    <property type="match status" value="3"/>
</dbReference>
<feature type="non-terminal residue" evidence="4">
    <location>
        <position position="429"/>
    </location>
</feature>
<feature type="domain" description="Bacterial Ig" evidence="3">
    <location>
        <begin position="381"/>
        <end position="429"/>
    </location>
</feature>
<feature type="compositionally biased region" description="Polar residues" evidence="1">
    <location>
        <begin position="365"/>
        <end position="374"/>
    </location>
</feature>
<dbReference type="EMBL" id="AHFL01000050">
    <property type="protein sequence ID" value="EOO62461.1"/>
    <property type="molecule type" value="Genomic_DNA"/>
</dbReference>
<name>A0A9W5V658_BACCE</name>
<evidence type="ECO:0000313" key="5">
    <source>
        <dbReference type="Proteomes" id="UP000014023"/>
    </source>
</evidence>
<gene>
    <name evidence="4" type="ORF">IKE_05690</name>
</gene>
<keyword evidence="2" id="KW-1133">Transmembrane helix</keyword>
<keyword evidence="2" id="KW-0812">Transmembrane</keyword>
<dbReference type="RefSeq" id="WP_016125990.1">
    <property type="nucleotide sequence ID" value="NZ_KB976269.1"/>
</dbReference>
<dbReference type="InterPro" id="IPR041498">
    <property type="entry name" value="Big_6"/>
</dbReference>
<dbReference type="InterPro" id="IPR013783">
    <property type="entry name" value="Ig-like_fold"/>
</dbReference>
<organism evidence="4 5">
    <name type="scientific">Bacillus cereus VD196</name>
    <dbReference type="NCBI Taxonomy" id="1053243"/>
    <lineage>
        <taxon>Bacteria</taxon>
        <taxon>Bacillati</taxon>
        <taxon>Bacillota</taxon>
        <taxon>Bacilli</taxon>
        <taxon>Bacillales</taxon>
        <taxon>Bacillaceae</taxon>
        <taxon>Bacillus</taxon>
        <taxon>Bacillus cereus group</taxon>
    </lineage>
</organism>
<feature type="region of interest" description="Disordered" evidence="1">
    <location>
        <begin position="296"/>
        <end position="318"/>
    </location>
</feature>
<proteinExistence type="predicted"/>
<feature type="transmembrane region" description="Helical" evidence="2">
    <location>
        <begin position="12"/>
        <end position="32"/>
    </location>
</feature>
<feature type="region of interest" description="Disordered" evidence="1">
    <location>
        <begin position="364"/>
        <end position="400"/>
    </location>
</feature>
<feature type="domain" description="Bacterial Ig" evidence="3">
    <location>
        <begin position="218"/>
        <end position="295"/>
    </location>
</feature>
<evidence type="ECO:0000259" key="3">
    <source>
        <dbReference type="Pfam" id="PF17936"/>
    </source>
</evidence>
<evidence type="ECO:0000313" key="4">
    <source>
        <dbReference type="EMBL" id="EOO62461.1"/>
    </source>
</evidence>
<reference evidence="4 5" key="1">
    <citation type="submission" date="2012-12" db="EMBL/GenBank/DDBJ databases">
        <title>The Genome Sequence of Bacillus cereus VD196.</title>
        <authorList>
            <consortium name="The Broad Institute Genome Sequencing Platform"/>
            <consortium name="The Broad Institute Genome Sequencing Center for Infectious Disease"/>
            <person name="Feldgarden M."/>
            <person name="Van der Auwera G.A."/>
            <person name="Mahillon J."/>
            <person name="Duprez V."/>
            <person name="Timmery S."/>
            <person name="Mattelet C."/>
            <person name="Dierick K."/>
            <person name="Sun M."/>
            <person name="Yu Z."/>
            <person name="Zhu L."/>
            <person name="Hu X."/>
            <person name="Shank E.B."/>
            <person name="Swiecicka I."/>
            <person name="Hansen B.M."/>
            <person name="Andrup L."/>
            <person name="Walker B."/>
            <person name="Young S.K."/>
            <person name="Zeng Q."/>
            <person name="Gargeya S."/>
            <person name="Fitzgerald M."/>
            <person name="Haas B."/>
            <person name="Abouelleil A."/>
            <person name="Alvarado L."/>
            <person name="Arachchi H.M."/>
            <person name="Berlin A.M."/>
            <person name="Chapman S.B."/>
            <person name="Dewar J."/>
            <person name="Goldberg J."/>
            <person name="Griggs A."/>
            <person name="Gujja S."/>
            <person name="Hansen M."/>
            <person name="Howarth C."/>
            <person name="Imamovic A."/>
            <person name="Larimer J."/>
            <person name="McCowan C."/>
            <person name="Murphy C."/>
            <person name="Neiman D."/>
            <person name="Pearson M."/>
            <person name="Priest M."/>
            <person name="Roberts A."/>
            <person name="Saif S."/>
            <person name="Shea T."/>
            <person name="Sisk P."/>
            <person name="Sykes S."/>
            <person name="Wortman J."/>
            <person name="Nusbaum C."/>
            <person name="Birren B."/>
        </authorList>
    </citation>
    <scope>NUCLEOTIDE SEQUENCE [LARGE SCALE GENOMIC DNA]</scope>
    <source>
        <strain evidence="4 5">VD196</strain>
    </source>
</reference>